<evidence type="ECO:0000259" key="5">
    <source>
        <dbReference type="PROSITE" id="PS50931"/>
    </source>
</evidence>
<dbReference type="RefSeq" id="WP_135414699.1">
    <property type="nucleotide sequence ID" value="NZ_SRLB01000007.1"/>
</dbReference>
<evidence type="ECO:0000256" key="2">
    <source>
        <dbReference type="ARBA" id="ARBA00023015"/>
    </source>
</evidence>
<keyword evidence="2" id="KW-0805">Transcription regulation</keyword>
<protein>
    <submittedName>
        <fullName evidence="6">LysR family transcriptional regulator</fullName>
    </submittedName>
</protein>
<dbReference type="GO" id="GO:0003700">
    <property type="term" value="F:DNA-binding transcription factor activity"/>
    <property type="evidence" value="ECO:0007669"/>
    <property type="project" value="InterPro"/>
</dbReference>
<sequence>MQLDDLRAFARIADLLSVSAAARALSVPKSSISRSLARLERDVGAALVDRSTRHLRLTDAGVALYPHALRIAVDVDEAAAALDGLAGVARGTLRVSLPFTVAVALVSPMLPAFLAANPEVRVVLDVENHFIDMPVEPVDLVIRVGTLTDSDLIARRLMSSETWTCASPAYLTARGTPASVADLGDHTLIAYSDRATTWGPGPFGDAVGRAEFLPGVVVSDSAALLPVVVGGGGIARLPDFIAAAPVADGRLVRLWPGHGGDLIDIHAIYPSRHSLSAKVRVFIDALLAWLHEPDRR</sequence>
<keyword evidence="7" id="KW-1185">Reference proteome</keyword>
<evidence type="ECO:0000256" key="4">
    <source>
        <dbReference type="ARBA" id="ARBA00023163"/>
    </source>
</evidence>
<organism evidence="6 7">
    <name type="scientific">Methylobacterium nonmethylotrophicum</name>
    <dbReference type="NCBI Taxonomy" id="1141884"/>
    <lineage>
        <taxon>Bacteria</taxon>
        <taxon>Pseudomonadati</taxon>
        <taxon>Pseudomonadota</taxon>
        <taxon>Alphaproteobacteria</taxon>
        <taxon>Hyphomicrobiales</taxon>
        <taxon>Methylobacteriaceae</taxon>
        <taxon>Methylobacterium</taxon>
    </lineage>
</organism>
<dbReference type="Pfam" id="PF03466">
    <property type="entry name" value="LysR_substrate"/>
    <property type="match status" value="1"/>
</dbReference>
<dbReference type="Pfam" id="PF00126">
    <property type="entry name" value="HTH_1"/>
    <property type="match status" value="1"/>
</dbReference>
<dbReference type="EMBL" id="SRLB01000007">
    <property type="protein sequence ID" value="TGD99692.1"/>
    <property type="molecule type" value="Genomic_DNA"/>
</dbReference>
<evidence type="ECO:0000256" key="3">
    <source>
        <dbReference type="ARBA" id="ARBA00023125"/>
    </source>
</evidence>
<dbReference type="Gene3D" id="3.40.190.290">
    <property type="match status" value="1"/>
</dbReference>
<proteinExistence type="inferred from homology"/>
<dbReference type="Proteomes" id="UP000297535">
    <property type="component" value="Unassembled WGS sequence"/>
</dbReference>
<accession>A0A4Z0NRC1</accession>
<dbReference type="AlphaFoldDB" id="A0A4Z0NRC1"/>
<dbReference type="GO" id="GO:0003677">
    <property type="term" value="F:DNA binding"/>
    <property type="evidence" value="ECO:0007669"/>
    <property type="project" value="UniProtKB-KW"/>
</dbReference>
<dbReference type="Gene3D" id="1.10.10.10">
    <property type="entry name" value="Winged helix-like DNA-binding domain superfamily/Winged helix DNA-binding domain"/>
    <property type="match status" value="1"/>
</dbReference>
<dbReference type="OrthoDB" id="9786526at2"/>
<evidence type="ECO:0000256" key="1">
    <source>
        <dbReference type="ARBA" id="ARBA00009437"/>
    </source>
</evidence>
<dbReference type="PANTHER" id="PTHR30537">
    <property type="entry name" value="HTH-TYPE TRANSCRIPTIONAL REGULATOR"/>
    <property type="match status" value="1"/>
</dbReference>
<dbReference type="InterPro" id="IPR036388">
    <property type="entry name" value="WH-like_DNA-bd_sf"/>
</dbReference>
<dbReference type="InterPro" id="IPR005119">
    <property type="entry name" value="LysR_subst-bd"/>
</dbReference>
<dbReference type="PANTHER" id="PTHR30537:SF5">
    <property type="entry name" value="HTH-TYPE TRANSCRIPTIONAL ACTIVATOR TTDR-RELATED"/>
    <property type="match status" value="1"/>
</dbReference>
<dbReference type="PROSITE" id="PS50931">
    <property type="entry name" value="HTH_LYSR"/>
    <property type="match status" value="1"/>
</dbReference>
<dbReference type="SUPFAM" id="SSF53850">
    <property type="entry name" value="Periplasmic binding protein-like II"/>
    <property type="match status" value="1"/>
</dbReference>
<comment type="caution">
    <text evidence="6">The sequence shown here is derived from an EMBL/GenBank/DDBJ whole genome shotgun (WGS) entry which is preliminary data.</text>
</comment>
<gene>
    <name evidence="6" type="ORF">EU555_10960</name>
</gene>
<dbReference type="SUPFAM" id="SSF46785">
    <property type="entry name" value="Winged helix' DNA-binding domain"/>
    <property type="match status" value="1"/>
</dbReference>
<evidence type="ECO:0000313" key="6">
    <source>
        <dbReference type="EMBL" id="TGD99692.1"/>
    </source>
</evidence>
<dbReference type="InterPro" id="IPR036390">
    <property type="entry name" value="WH_DNA-bd_sf"/>
</dbReference>
<reference evidence="6 7" key="1">
    <citation type="submission" date="2019-04" db="EMBL/GenBank/DDBJ databases">
        <authorList>
            <person name="Feng G."/>
            <person name="Zhu H."/>
        </authorList>
    </citation>
    <scope>NUCLEOTIDE SEQUENCE [LARGE SCALE GENOMIC DNA]</scope>
    <source>
        <strain evidence="6 7">6HR-1</strain>
    </source>
</reference>
<dbReference type="FunFam" id="1.10.10.10:FF:000001">
    <property type="entry name" value="LysR family transcriptional regulator"/>
    <property type="match status" value="1"/>
</dbReference>
<name>A0A4Z0NRC1_9HYPH</name>
<dbReference type="InterPro" id="IPR058163">
    <property type="entry name" value="LysR-type_TF_proteobact-type"/>
</dbReference>
<dbReference type="InterPro" id="IPR000847">
    <property type="entry name" value="LysR_HTH_N"/>
</dbReference>
<keyword evidence="3" id="KW-0238">DNA-binding</keyword>
<keyword evidence="4" id="KW-0804">Transcription</keyword>
<dbReference type="CDD" id="cd08422">
    <property type="entry name" value="PBP2_CrgA_like"/>
    <property type="match status" value="1"/>
</dbReference>
<evidence type="ECO:0000313" key="7">
    <source>
        <dbReference type="Proteomes" id="UP000297535"/>
    </source>
</evidence>
<feature type="domain" description="HTH lysR-type" evidence="5">
    <location>
        <begin position="1"/>
        <end position="58"/>
    </location>
</feature>
<comment type="similarity">
    <text evidence="1">Belongs to the LysR transcriptional regulatory family.</text>
</comment>